<organism evidence="2 3">
    <name type="scientific">Caulobacter flavus</name>
    <dbReference type="NCBI Taxonomy" id="1679497"/>
    <lineage>
        <taxon>Bacteria</taxon>
        <taxon>Pseudomonadati</taxon>
        <taxon>Pseudomonadota</taxon>
        <taxon>Alphaproteobacteria</taxon>
        <taxon>Caulobacterales</taxon>
        <taxon>Caulobacteraceae</taxon>
        <taxon>Caulobacter</taxon>
    </lineage>
</organism>
<gene>
    <name evidence="1" type="ORF">C1707_08125</name>
    <name evidence="2" type="ORF">CFHF_17790</name>
</gene>
<evidence type="ECO:0000313" key="2">
    <source>
        <dbReference type="EMBL" id="PLR09945.1"/>
    </source>
</evidence>
<proteinExistence type="predicted"/>
<dbReference type="EMBL" id="PJRQ01000039">
    <property type="protein sequence ID" value="PLR09945.1"/>
    <property type="molecule type" value="Genomic_DNA"/>
</dbReference>
<accession>A0A2N5CQ55</accession>
<evidence type="ECO:0000313" key="1">
    <source>
        <dbReference type="EMBL" id="AYV46225.1"/>
    </source>
</evidence>
<dbReference type="Proteomes" id="UP000281192">
    <property type="component" value="Chromosome"/>
</dbReference>
<dbReference type="RefSeq" id="WP_101714332.1">
    <property type="nucleotide sequence ID" value="NZ_CP026100.1"/>
</dbReference>
<reference evidence="2 3" key="1">
    <citation type="submission" date="2017-12" db="EMBL/GenBank/DDBJ databases">
        <title>The genome sequence of Caulobacter flavus CGMCC1 15093.</title>
        <authorList>
            <person name="Gao J."/>
            <person name="Mao X."/>
            <person name="Sun J."/>
        </authorList>
    </citation>
    <scope>NUCLEOTIDE SEQUENCE [LARGE SCALE GENOMIC DNA]</scope>
    <source>
        <strain evidence="2 3">CGMCC1 15093</strain>
    </source>
</reference>
<dbReference type="Proteomes" id="UP000234483">
    <property type="component" value="Unassembled WGS sequence"/>
</dbReference>
<dbReference type="OrthoDB" id="9133937at2"/>
<dbReference type="EMBL" id="CP026100">
    <property type="protein sequence ID" value="AYV46225.1"/>
    <property type="molecule type" value="Genomic_DNA"/>
</dbReference>
<dbReference type="AlphaFoldDB" id="A0A2N5CQ55"/>
<name>A0A2N5CQ55_9CAUL</name>
<keyword evidence="4" id="KW-1185">Reference proteome</keyword>
<evidence type="ECO:0000313" key="4">
    <source>
        <dbReference type="Proteomes" id="UP000281192"/>
    </source>
</evidence>
<reference evidence="1 4" key="2">
    <citation type="submission" date="2018-01" db="EMBL/GenBank/DDBJ databases">
        <title>Complete genome sequence of Caulobacter flavus RHGG3.</title>
        <authorList>
            <person name="Yang E."/>
        </authorList>
    </citation>
    <scope>NUCLEOTIDE SEQUENCE [LARGE SCALE GENOMIC DNA]</scope>
    <source>
        <strain evidence="1 4">RHGG3</strain>
    </source>
</reference>
<protein>
    <submittedName>
        <fullName evidence="2">Uncharacterized protein</fullName>
    </submittedName>
</protein>
<dbReference type="KEGG" id="cfh:C1707_08125"/>
<evidence type="ECO:0000313" key="3">
    <source>
        <dbReference type="Proteomes" id="UP000234483"/>
    </source>
</evidence>
<sequence>MEFRSPTVAAQQNAAAITYLTKSLDDPAAGRAVVERLIEELGSVTDGYPDWHPLLTLPPQTSRMHRSSLQQVEAYKGLDHTIEFVRGFVTCPYSDKTADQLVKAVNAVPGLEAHRLPEPLYSDQAYPVVVTALNVELEGDGTIRSRDALGWFVSRSASEAANAQVAETWWNIRSYILGRPHGSRSSLFVNQHTGAHMRKILEAMNESGMFGPIKESSLDMLSQKKRNSIGETLIRTAVTNWDQKAPSFTFELRGETCKASVRDTWEDNEELSVRVEIGEHDLYVSGFYYPARNEITNVDPRGKRQLAEKFL</sequence>